<protein>
    <submittedName>
        <fullName evidence="2">Uncharacterized protein</fullName>
    </submittedName>
</protein>
<evidence type="ECO:0000313" key="3">
    <source>
        <dbReference type="Proteomes" id="UP000186551"/>
    </source>
</evidence>
<evidence type="ECO:0000256" key="1">
    <source>
        <dbReference type="SAM" id="SignalP"/>
    </source>
</evidence>
<dbReference type="AlphaFoldDB" id="A0A1Q5PC93"/>
<dbReference type="OrthoDB" id="851675at2"/>
<keyword evidence="3" id="KW-1185">Reference proteome</keyword>
<keyword evidence="1" id="KW-0732">Signal</keyword>
<organism evidence="2 3">
    <name type="scientific">Pontibacter flavimaris</name>
    <dbReference type="NCBI Taxonomy" id="1797110"/>
    <lineage>
        <taxon>Bacteria</taxon>
        <taxon>Pseudomonadati</taxon>
        <taxon>Bacteroidota</taxon>
        <taxon>Cytophagia</taxon>
        <taxon>Cytophagales</taxon>
        <taxon>Hymenobacteraceae</taxon>
        <taxon>Pontibacter</taxon>
    </lineage>
</organism>
<proteinExistence type="predicted"/>
<dbReference type="Proteomes" id="UP000186551">
    <property type="component" value="Unassembled WGS sequence"/>
</dbReference>
<comment type="caution">
    <text evidence="2">The sequence shown here is derived from an EMBL/GenBank/DDBJ whole genome shotgun (WGS) entry which is preliminary data.</text>
</comment>
<accession>A0A1Q5PC93</accession>
<reference evidence="2 3" key="1">
    <citation type="submission" date="2016-03" db="EMBL/GenBank/DDBJ databases">
        <title>Genome sequence of Pontibacter sp. nov., of the family cytophagaceae, isolated from marine sediment of the Yellow Sea, China.</title>
        <authorList>
            <person name="Zhang G."/>
            <person name="Zhang R."/>
        </authorList>
    </citation>
    <scope>NUCLEOTIDE SEQUENCE [LARGE SCALE GENOMIC DNA]</scope>
    <source>
        <strain evidence="2 3">S10-8</strain>
    </source>
</reference>
<feature type="chain" id="PRO_5012117996" evidence="1">
    <location>
        <begin position="19"/>
        <end position="81"/>
    </location>
</feature>
<dbReference type="RefSeq" id="WP_073851962.1">
    <property type="nucleotide sequence ID" value="NZ_LVWA01000005.1"/>
</dbReference>
<evidence type="ECO:0000313" key="2">
    <source>
        <dbReference type="EMBL" id="OKL39856.1"/>
    </source>
</evidence>
<name>A0A1Q5PC93_9BACT</name>
<dbReference type="EMBL" id="LVWA01000005">
    <property type="protein sequence ID" value="OKL39856.1"/>
    <property type="molecule type" value="Genomic_DNA"/>
</dbReference>
<dbReference type="STRING" id="1797110.A3841_15880"/>
<sequence>MKRSFTLLFLLLCLVAKAQTTSPENRIVKVADTEDTDPAFRNYSKGMLNEMAVAGYGAANLLEFPQTIPVSAVVKVVFELK</sequence>
<gene>
    <name evidence="2" type="ORF">A3841_15880</name>
</gene>
<feature type="signal peptide" evidence="1">
    <location>
        <begin position="1"/>
        <end position="18"/>
    </location>
</feature>